<dbReference type="RefSeq" id="WP_085559161.1">
    <property type="nucleotide sequence ID" value="NZ_FOAH01000036.1"/>
</dbReference>
<protein>
    <submittedName>
        <fullName evidence="2">BadF-type ATPase</fullName>
    </submittedName>
</protein>
<dbReference type="GO" id="GO:0045127">
    <property type="term" value="F:N-acetylglucosamine kinase activity"/>
    <property type="evidence" value="ECO:0007669"/>
    <property type="project" value="InterPro"/>
</dbReference>
<keyword evidence="3" id="KW-1185">Reference proteome</keyword>
<dbReference type="Pfam" id="PF01869">
    <property type="entry name" value="BcrAD_BadFG"/>
    <property type="match status" value="1"/>
</dbReference>
<name>A0A1X7MUY0_9LACT</name>
<dbReference type="InterPro" id="IPR043129">
    <property type="entry name" value="ATPase_NBD"/>
</dbReference>
<dbReference type="SUPFAM" id="SSF53067">
    <property type="entry name" value="Actin-like ATPase domain"/>
    <property type="match status" value="2"/>
</dbReference>
<dbReference type="PANTHER" id="PTHR12862:SF0">
    <property type="entry name" value="N-ACETYL-D-GLUCOSAMINE KINASE"/>
    <property type="match status" value="1"/>
</dbReference>
<dbReference type="Proteomes" id="UP000193435">
    <property type="component" value="Unassembled WGS sequence"/>
</dbReference>
<dbReference type="OrthoDB" id="9772633at2"/>
<reference evidence="2 3" key="1">
    <citation type="submission" date="2017-04" db="EMBL/GenBank/DDBJ databases">
        <authorList>
            <person name="Afonso C.L."/>
            <person name="Miller P.J."/>
            <person name="Scott M.A."/>
            <person name="Spackman E."/>
            <person name="Goraichik I."/>
            <person name="Dimitrov K.M."/>
            <person name="Suarez D.L."/>
            <person name="Swayne D.E."/>
        </authorList>
    </citation>
    <scope>NUCLEOTIDE SEQUENCE [LARGE SCALE GENOMIC DNA]</scope>
    <source>
        <strain evidence="2 3">LMG26642</strain>
    </source>
</reference>
<sequence length="302" mass="33984">MEYMIGMDSGGTKTEAIAYTLKGKELARCQTGFGNLLMDKEKGLSNIEEAITILFDRLGERNCQSVVIGLAGLDSGNFKKELDTYFSRYQPLIVFINDAWLSYYALVKEKDGCLVISGTGSIFIGKYHEETARVGGWGNILGDEGSGYWIAKRMIHHLLLQEDTNKNYCYLSKKLINTLQAKTVFDVVHYFYTHEKDEIAELAKIVAESANLGDEVSIEILKEAGYVLAKQAKLLISKLGFNKEVTIGITGSVLKKNSIVYHAFFENLVQHPLKITFIKDLESNTIGGYYYYKNNILRNEEC</sequence>
<dbReference type="PANTHER" id="PTHR12862">
    <property type="entry name" value="BADF TYPE ATPASE DOMAIN-CONTAINING PROTEIN"/>
    <property type="match status" value="1"/>
</dbReference>
<organism evidence="2 3">
    <name type="scientific">Carnobacterium iners</name>
    <dbReference type="NCBI Taxonomy" id="1073423"/>
    <lineage>
        <taxon>Bacteria</taxon>
        <taxon>Bacillati</taxon>
        <taxon>Bacillota</taxon>
        <taxon>Bacilli</taxon>
        <taxon>Lactobacillales</taxon>
        <taxon>Carnobacteriaceae</taxon>
        <taxon>Carnobacterium</taxon>
    </lineage>
</organism>
<dbReference type="CDD" id="cd24007">
    <property type="entry name" value="ASKHA_NBD_eukNAGK-like"/>
    <property type="match status" value="1"/>
</dbReference>
<evidence type="ECO:0000313" key="2">
    <source>
        <dbReference type="EMBL" id="SMH28670.1"/>
    </source>
</evidence>
<accession>A0A1X7MUY0</accession>
<proteinExistence type="predicted"/>
<feature type="domain" description="ATPase BadF/BadG/BcrA/BcrD type" evidence="1">
    <location>
        <begin position="5"/>
        <end position="260"/>
    </location>
</feature>
<evidence type="ECO:0000313" key="3">
    <source>
        <dbReference type="Proteomes" id="UP000193435"/>
    </source>
</evidence>
<dbReference type="STRING" id="1073423.SAMN04488700_0959"/>
<dbReference type="AlphaFoldDB" id="A0A1X7MUY0"/>
<evidence type="ECO:0000259" key="1">
    <source>
        <dbReference type="Pfam" id="PF01869"/>
    </source>
</evidence>
<dbReference type="Gene3D" id="3.30.420.40">
    <property type="match status" value="2"/>
</dbReference>
<dbReference type="EMBL" id="FXBJ01000002">
    <property type="protein sequence ID" value="SMH28670.1"/>
    <property type="molecule type" value="Genomic_DNA"/>
</dbReference>
<dbReference type="InterPro" id="IPR002731">
    <property type="entry name" value="ATPase_BadF"/>
</dbReference>
<gene>
    <name evidence="2" type="ORF">SAMN04488700_0959</name>
</gene>
<dbReference type="InterPro" id="IPR039758">
    <property type="entry name" value="NAGK-like"/>
</dbReference>